<evidence type="ECO:0000256" key="7">
    <source>
        <dbReference type="ARBA" id="ARBA00023157"/>
    </source>
</evidence>
<dbReference type="GO" id="GO:0004714">
    <property type="term" value="F:transmembrane receptor protein tyrosine kinase activity"/>
    <property type="evidence" value="ECO:0007669"/>
    <property type="project" value="TreeGrafter"/>
</dbReference>
<proteinExistence type="predicted"/>
<feature type="transmembrane region" description="Helical" evidence="11">
    <location>
        <begin position="220"/>
        <end position="239"/>
    </location>
</feature>
<keyword evidence="7" id="KW-1015">Disulfide bond</keyword>
<comment type="caution">
    <text evidence="14">The sequence shown here is derived from an EMBL/GenBank/DDBJ whole genome shotgun (WGS) entry which is preliminary data.</text>
</comment>
<keyword evidence="8" id="KW-0675">Receptor</keyword>
<dbReference type="PANTHER" id="PTHR24416:SF349">
    <property type="entry name" value="TYROSINE-PROTEIN KINASE RYK"/>
    <property type="match status" value="1"/>
</dbReference>
<dbReference type="PROSITE" id="PS50070">
    <property type="entry name" value="KRINGLE_2"/>
    <property type="match status" value="1"/>
</dbReference>
<protein>
    <submittedName>
        <fullName evidence="14">Protein-tyrosine kinase 6</fullName>
    </submittedName>
</protein>
<reference evidence="14 15" key="1">
    <citation type="journal article" date="2014" name="Genome Biol. Evol.">
        <title>The genome of the myxosporean Thelohanellus kitauei shows adaptations to nutrient acquisition within its fish host.</title>
        <authorList>
            <person name="Yang Y."/>
            <person name="Xiong J."/>
            <person name="Zhou Z."/>
            <person name="Huo F."/>
            <person name="Miao W."/>
            <person name="Ran C."/>
            <person name="Liu Y."/>
            <person name="Zhang J."/>
            <person name="Feng J."/>
            <person name="Wang M."/>
            <person name="Wang M."/>
            <person name="Wang L."/>
            <person name="Yao B."/>
        </authorList>
    </citation>
    <scope>NUCLEOTIDE SEQUENCE [LARGE SCALE GENOMIC DNA]</scope>
    <source>
        <strain evidence="14">Wuqing</strain>
    </source>
</reference>
<dbReference type="Gene3D" id="2.40.20.10">
    <property type="entry name" value="Plasminogen Kringle 4"/>
    <property type="match status" value="1"/>
</dbReference>
<name>A0A0C2M533_THEKT</name>
<dbReference type="GO" id="GO:0005886">
    <property type="term" value="C:plasma membrane"/>
    <property type="evidence" value="ECO:0007669"/>
    <property type="project" value="TreeGrafter"/>
</dbReference>
<keyword evidence="9" id="KW-0325">Glycoprotein</keyword>
<keyword evidence="14" id="KW-0418">Kinase</keyword>
<dbReference type="AlphaFoldDB" id="A0A0C2M533"/>
<dbReference type="Proteomes" id="UP000031668">
    <property type="component" value="Unassembled WGS sequence"/>
</dbReference>
<keyword evidence="5 11" id="KW-1133">Transmembrane helix</keyword>
<dbReference type="InterPro" id="IPR013806">
    <property type="entry name" value="Kringle-like"/>
</dbReference>
<dbReference type="SUPFAM" id="SSF56112">
    <property type="entry name" value="Protein kinase-like (PK-like)"/>
    <property type="match status" value="1"/>
</dbReference>
<dbReference type="PROSITE" id="PS00021">
    <property type="entry name" value="KRINGLE_1"/>
    <property type="match status" value="1"/>
</dbReference>
<dbReference type="CDD" id="cd00108">
    <property type="entry name" value="KR"/>
    <property type="match status" value="1"/>
</dbReference>
<dbReference type="InterPro" id="IPR011009">
    <property type="entry name" value="Kinase-like_dom_sf"/>
</dbReference>
<evidence type="ECO:0000256" key="10">
    <source>
        <dbReference type="PROSITE-ProRule" id="PRU00121"/>
    </source>
</evidence>
<evidence type="ECO:0000256" key="5">
    <source>
        <dbReference type="ARBA" id="ARBA00022989"/>
    </source>
</evidence>
<evidence type="ECO:0000256" key="9">
    <source>
        <dbReference type="ARBA" id="ARBA00023180"/>
    </source>
</evidence>
<sequence length="655" mass="75949">MNGSCSKLEDFPKHLYLKEGQDLLWLETRISGIYKEFEKFSSDKTKRSNFLLLFLCYSQYTFCSLESNSTNRIHHEDLVNIMSMLRYSRNVPEEILRRAVYIYEENKDSIVSKTGPLSTRVIIATLSSSNKLDCLVDNGASYDGPINRSQSGRACIRWSRVSFILKLFPLFSDDHNYCRNPDGNEARPYCFVDDITFEYCTIPLCSQVWLHKNVLTQPLVYLWILLLIHFIIICFFLSYKYSDKLINNLYIFTKTGPDRSLTLNNQNMTGFPFNLDKTLSRVFSKFNGSIQDTSKDEESPSIPRYLISVICSSIMADKKVSESPWGDVPFIFLKYINLNFTEPFTLDVYDAKVKAGVFKNLGAFNDEVLKSNMYLVIRCEDTKEMISLRHGLKNKHLLLLYGILLENSLSDTLVYGLIYEPITLYDVGQYLRNRSQQNWPRKLVELIEIVKQVTNAFCYIHSQKIVHADIGLKNVFLVTPCSDDQLPKIKLGDFAKFRSINESDYLIVNLENFINRTRVPYRYLYLPLKWMAPEIIQSIVKFEAKNQILIRVERNLAVETLSKVPGTFLGDVYSYGVLIWEIFHDGKKPFENMTIEDFIRLVVEMKTPRLIEQEMKGSIAKFIGDCTDPDPQLRPSIEDIQERSTKLSESFNLTQ</sequence>
<dbReference type="InterPro" id="IPR000719">
    <property type="entry name" value="Prot_kinase_dom"/>
</dbReference>
<dbReference type="InterPro" id="IPR038178">
    <property type="entry name" value="Kringle_sf"/>
</dbReference>
<dbReference type="Pfam" id="PF00051">
    <property type="entry name" value="Kringle"/>
    <property type="match status" value="1"/>
</dbReference>
<dbReference type="OrthoDB" id="5973798at2759"/>
<keyword evidence="14" id="KW-0808">Transferase</keyword>
<dbReference type="PROSITE" id="PS50011">
    <property type="entry name" value="PROTEIN_KINASE_DOM"/>
    <property type="match status" value="1"/>
</dbReference>
<evidence type="ECO:0000259" key="12">
    <source>
        <dbReference type="PROSITE" id="PS50011"/>
    </source>
</evidence>
<keyword evidence="15" id="KW-1185">Reference proteome</keyword>
<organism evidence="14 15">
    <name type="scientific">Thelohanellus kitauei</name>
    <name type="common">Myxosporean</name>
    <dbReference type="NCBI Taxonomy" id="669202"/>
    <lineage>
        <taxon>Eukaryota</taxon>
        <taxon>Metazoa</taxon>
        <taxon>Cnidaria</taxon>
        <taxon>Myxozoa</taxon>
        <taxon>Myxosporea</taxon>
        <taxon>Bivalvulida</taxon>
        <taxon>Platysporina</taxon>
        <taxon>Myxobolidae</taxon>
        <taxon>Thelohanellus</taxon>
    </lineage>
</organism>
<dbReference type="SUPFAM" id="SSF57440">
    <property type="entry name" value="Kringle-like"/>
    <property type="match status" value="1"/>
</dbReference>
<dbReference type="Pfam" id="PF07714">
    <property type="entry name" value="PK_Tyr_Ser-Thr"/>
    <property type="match status" value="1"/>
</dbReference>
<dbReference type="InterPro" id="IPR050122">
    <property type="entry name" value="RTK"/>
</dbReference>
<dbReference type="GO" id="GO:0007169">
    <property type="term" value="P:cell surface receptor protein tyrosine kinase signaling pathway"/>
    <property type="evidence" value="ECO:0007669"/>
    <property type="project" value="TreeGrafter"/>
</dbReference>
<comment type="caution">
    <text evidence="10">Lacks conserved residue(s) required for the propagation of feature annotation.</text>
</comment>
<evidence type="ECO:0000256" key="2">
    <source>
        <dbReference type="ARBA" id="ARBA00022572"/>
    </source>
</evidence>
<evidence type="ECO:0000313" key="14">
    <source>
        <dbReference type="EMBL" id="KII62115.1"/>
    </source>
</evidence>
<accession>A0A0C2M533</accession>
<keyword evidence="6 11" id="KW-0472">Membrane</keyword>
<keyword evidence="4" id="KW-0732">Signal</keyword>
<dbReference type="SMART" id="SM00130">
    <property type="entry name" value="KR"/>
    <property type="match status" value="1"/>
</dbReference>
<dbReference type="GO" id="GO:0010976">
    <property type="term" value="P:positive regulation of neuron projection development"/>
    <property type="evidence" value="ECO:0007669"/>
    <property type="project" value="TreeGrafter"/>
</dbReference>
<dbReference type="Gene3D" id="1.10.510.10">
    <property type="entry name" value="Transferase(Phosphotransferase) domain 1"/>
    <property type="match status" value="1"/>
</dbReference>
<keyword evidence="14" id="KW-0829">Tyrosine-protein kinase</keyword>
<keyword evidence="3 11" id="KW-0812">Transmembrane</keyword>
<dbReference type="GO" id="GO:0005524">
    <property type="term" value="F:ATP binding"/>
    <property type="evidence" value="ECO:0007669"/>
    <property type="project" value="InterPro"/>
</dbReference>
<gene>
    <name evidence="14" type="ORF">RF11_01488</name>
</gene>
<dbReference type="PANTHER" id="PTHR24416">
    <property type="entry name" value="TYROSINE-PROTEIN KINASE RECEPTOR"/>
    <property type="match status" value="1"/>
</dbReference>
<feature type="domain" description="Protein kinase" evidence="12">
    <location>
        <begin position="314"/>
        <end position="647"/>
    </location>
</feature>
<dbReference type="InterPro" id="IPR001245">
    <property type="entry name" value="Ser-Thr/Tyr_kinase_cat_dom"/>
</dbReference>
<evidence type="ECO:0000256" key="3">
    <source>
        <dbReference type="ARBA" id="ARBA00022692"/>
    </source>
</evidence>
<evidence type="ECO:0000256" key="11">
    <source>
        <dbReference type="SAM" id="Phobius"/>
    </source>
</evidence>
<feature type="domain" description="Kringle" evidence="13">
    <location>
        <begin position="133"/>
        <end position="205"/>
    </location>
</feature>
<evidence type="ECO:0000256" key="6">
    <source>
        <dbReference type="ARBA" id="ARBA00023136"/>
    </source>
</evidence>
<evidence type="ECO:0000256" key="8">
    <source>
        <dbReference type="ARBA" id="ARBA00023170"/>
    </source>
</evidence>
<dbReference type="GO" id="GO:0051897">
    <property type="term" value="P:positive regulation of phosphatidylinositol 3-kinase/protein kinase B signal transduction"/>
    <property type="evidence" value="ECO:0007669"/>
    <property type="project" value="TreeGrafter"/>
</dbReference>
<dbReference type="EMBL" id="JWZT01005104">
    <property type="protein sequence ID" value="KII62115.1"/>
    <property type="molecule type" value="Genomic_DNA"/>
</dbReference>
<dbReference type="GO" id="GO:0043235">
    <property type="term" value="C:receptor complex"/>
    <property type="evidence" value="ECO:0007669"/>
    <property type="project" value="TreeGrafter"/>
</dbReference>
<keyword evidence="2 10" id="KW-0420">Kringle</keyword>
<evidence type="ECO:0000259" key="13">
    <source>
        <dbReference type="PROSITE" id="PS50070"/>
    </source>
</evidence>
<dbReference type="PRINTS" id="PR00018">
    <property type="entry name" value="KRINGLE"/>
</dbReference>
<evidence type="ECO:0000256" key="1">
    <source>
        <dbReference type="ARBA" id="ARBA00004167"/>
    </source>
</evidence>
<evidence type="ECO:0000256" key="4">
    <source>
        <dbReference type="ARBA" id="ARBA00022729"/>
    </source>
</evidence>
<dbReference type="InterPro" id="IPR000001">
    <property type="entry name" value="Kringle"/>
</dbReference>
<evidence type="ECO:0000313" key="15">
    <source>
        <dbReference type="Proteomes" id="UP000031668"/>
    </source>
</evidence>
<dbReference type="OMA" id="IQNDECP"/>
<dbReference type="InterPro" id="IPR018056">
    <property type="entry name" value="Kringle_CS"/>
</dbReference>
<comment type="subcellular location">
    <subcellularLocation>
        <location evidence="1">Membrane</location>
        <topology evidence="1">Single-pass membrane protein</topology>
    </subcellularLocation>
</comment>